<evidence type="ECO:0000256" key="8">
    <source>
        <dbReference type="ARBA" id="ARBA00023136"/>
    </source>
</evidence>
<feature type="transmembrane region" description="Helical" evidence="9">
    <location>
        <begin position="131"/>
        <end position="148"/>
    </location>
</feature>
<dbReference type="GO" id="GO:0035673">
    <property type="term" value="F:oligopeptide transmembrane transporter activity"/>
    <property type="evidence" value="ECO:0007669"/>
    <property type="project" value="InterPro"/>
</dbReference>
<dbReference type="GO" id="GO:0016020">
    <property type="term" value="C:membrane"/>
    <property type="evidence" value="ECO:0007669"/>
    <property type="project" value="UniProtKB-SubCell"/>
</dbReference>
<dbReference type="STRING" id="683840.U5GY80"/>
<sequence length="283" mass="31066">MQGDRPATVMGNAWHQVFPKAARGRFWAALNPGPSNIKEHVCITVMSSTGSGGALAISTFAAERLYYNIDLNYGIAISILMASQFLGYGLGGLCRSIAVYPTYAVWPHLIPTVNLFDTLHRNKNGNVNIRRYKLFWIVFATIFVWEWFPEIIAPTLTGIIFQTAQVALSRASSGGTNGNEGLGLFSIGLDWLQIGSSSLSTPLASIISNGIGVVLCIVISLAGYYSNIWNAKNYPFLGQALFYENGSIYDQQAILDSHYNLNKTALAEQGIPSYTWTNARKHR</sequence>
<reference evidence="10 12" key="3">
    <citation type="journal article" date="2015" name="BMC Genomics">
        <title>Sex and parasites: genomic and transcriptomic analysis of Microbotryum lychnidis-dioicae, the biotrophic and plant-castrating anther smut fungus.</title>
        <authorList>
            <person name="Perlin M.H."/>
            <person name="Amselem J."/>
            <person name="Fontanillas E."/>
            <person name="Toh S.S."/>
            <person name="Chen Z."/>
            <person name="Goldberg J."/>
            <person name="Duplessis S."/>
            <person name="Henrissat B."/>
            <person name="Young S."/>
            <person name="Zeng Q."/>
            <person name="Aguileta G."/>
            <person name="Petit E."/>
            <person name="Badouin H."/>
            <person name="Andrews J."/>
            <person name="Razeeq D."/>
            <person name="Gabaldon T."/>
            <person name="Quesneville H."/>
            <person name="Giraud T."/>
            <person name="Hood M.E."/>
            <person name="Schultz D.J."/>
            <person name="Cuomo C.A."/>
        </authorList>
    </citation>
    <scope>NUCLEOTIDE SEQUENCE [LARGE SCALE GENOMIC DNA]</scope>
    <source>
        <strain evidence="12">p1A1 Lamole</strain>
        <strain evidence="10">P1A1 Lamole</strain>
    </source>
</reference>
<keyword evidence="6" id="KW-0653">Protein transport</keyword>
<organism evidence="10">
    <name type="scientific">Microbotryum lychnidis-dioicae (strain p1A1 Lamole / MvSl-1064)</name>
    <name type="common">Anther smut fungus</name>
    <dbReference type="NCBI Taxonomy" id="683840"/>
    <lineage>
        <taxon>Eukaryota</taxon>
        <taxon>Fungi</taxon>
        <taxon>Dikarya</taxon>
        <taxon>Basidiomycota</taxon>
        <taxon>Pucciniomycotina</taxon>
        <taxon>Microbotryomycetes</taxon>
        <taxon>Microbotryales</taxon>
        <taxon>Microbotryaceae</taxon>
        <taxon>Microbotryum</taxon>
    </lineage>
</organism>
<keyword evidence="7 9" id="KW-1133">Transmembrane helix</keyword>
<keyword evidence="4 9" id="KW-0812">Transmembrane</keyword>
<dbReference type="EMBL" id="GL541643">
    <property type="protein sequence ID" value="KDE09749.1"/>
    <property type="molecule type" value="Genomic_DNA"/>
</dbReference>
<evidence type="ECO:0000256" key="2">
    <source>
        <dbReference type="ARBA" id="ARBA00008807"/>
    </source>
</evidence>
<comment type="similarity">
    <text evidence="2">Belongs to the oligopeptide OPT transporter family.</text>
</comment>
<gene>
    <name evidence="10" type="ORF">MVLG_00149</name>
</gene>
<evidence type="ECO:0000256" key="5">
    <source>
        <dbReference type="ARBA" id="ARBA00022856"/>
    </source>
</evidence>
<dbReference type="AlphaFoldDB" id="U5GY80"/>
<keyword evidence="5" id="KW-0571">Peptide transport</keyword>
<evidence type="ECO:0000313" key="11">
    <source>
        <dbReference type="EnsemblFungi" id="MVLG_00149T0"/>
    </source>
</evidence>
<dbReference type="PANTHER" id="PTHR22601">
    <property type="entry name" value="ISP4 LIKE PROTEIN"/>
    <property type="match status" value="1"/>
</dbReference>
<feature type="transmembrane region" description="Helical" evidence="9">
    <location>
        <begin position="206"/>
        <end position="225"/>
    </location>
</feature>
<dbReference type="EnsemblFungi" id="MVLG_00149T0">
    <property type="protein sequence ID" value="MVLG_00149T0"/>
    <property type="gene ID" value="MVLG_00149"/>
</dbReference>
<dbReference type="Proteomes" id="UP000017200">
    <property type="component" value="Unassembled WGS sequence"/>
</dbReference>
<evidence type="ECO:0000313" key="10">
    <source>
        <dbReference type="EMBL" id="KDE09749.1"/>
    </source>
</evidence>
<dbReference type="GO" id="GO:0015031">
    <property type="term" value="P:protein transport"/>
    <property type="evidence" value="ECO:0007669"/>
    <property type="project" value="UniProtKB-KW"/>
</dbReference>
<evidence type="ECO:0000256" key="9">
    <source>
        <dbReference type="SAM" id="Phobius"/>
    </source>
</evidence>
<dbReference type="Pfam" id="PF03169">
    <property type="entry name" value="OPT"/>
    <property type="match status" value="1"/>
</dbReference>
<dbReference type="EMBL" id="AEIJ01000009">
    <property type="status" value="NOT_ANNOTATED_CDS"/>
    <property type="molecule type" value="Genomic_DNA"/>
</dbReference>
<evidence type="ECO:0000256" key="7">
    <source>
        <dbReference type="ARBA" id="ARBA00022989"/>
    </source>
</evidence>
<evidence type="ECO:0000256" key="4">
    <source>
        <dbReference type="ARBA" id="ARBA00022692"/>
    </source>
</evidence>
<evidence type="ECO:0000256" key="1">
    <source>
        <dbReference type="ARBA" id="ARBA00004141"/>
    </source>
</evidence>
<reference evidence="10" key="2">
    <citation type="submission" date="2010-11" db="EMBL/GenBank/DDBJ databases">
        <authorList>
            <consortium name="The Broad Institute Genome Sequencing Platform"/>
            <person name="Earl A."/>
            <person name="Ward D."/>
            <person name="Feldgarden M."/>
            <person name="Gevers D."/>
            <person name="Butler R."/>
            <person name="Young S.K."/>
            <person name="Zeng Q."/>
            <person name="Gargeya S."/>
            <person name="Fitzgerald M."/>
            <person name="Haas B."/>
            <person name="Abouelleil A."/>
            <person name="Alvarado L."/>
            <person name="Arachchi H.M."/>
            <person name="Berlin A."/>
            <person name="Brown A."/>
            <person name="Chapman S.B."/>
            <person name="Chen Z."/>
            <person name="Dunbar C."/>
            <person name="Freedman E."/>
            <person name="Gearin G."/>
            <person name="Gellesch M."/>
            <person name="Goldberg J."/>
            <person name="Griggs A."/>
            <person name="Gujja S."/>
            <person name="Heilman E."/>
            <person name="Heiman D."/>
            <person name="Howarth C."/>
            <person name="Larson L."/>
            <person name="Lui A."/>
            <person name="MacDonald P.J.P."/>
            <person name="Mehta T."/>
            <person name="Montmayeur A."/>
            <person name="Murphy C."/>
            <person name="Neiman D."/>
            <person name="Pearson M."/>
            <person name="Priest M."/>
            <person name="Roberts A."/>
            <person name="Saif S."/>
            <person name="Shea T."/>
            <person name="Shenoy N."/>
            <person name="Sisk P."/>
            <person name="Stolte C."/>
            <person name="Sykes S."/>
            <person name="White J."/>
            <person name="Yandava C."/>
            <person name="Wortman J."/>
            <person name="Nusbaum C."/>
            <person name="Birren B."/>
        </authorList>
    </citation>
    <scope>NUCLEOTIDE SEQUENCE</scope>
    <source>
        <strain evidence="10">P1A1 Lamole</strain>
    </source>
</reference>
<comment type="subcellular location">
    <subcellularLocation>
        <location evidence="1">Membrane</location>
        <topology evidence="1">Multi-pass membrane protein</topology>
    </subcellularLocation>
</comment>
<keyword evidence="3" id="KW-0813">Transport</keyword>
<keyword evidence="8 9" id="KW-0472">Membrane</keyword>
<evidence type="ECO:0000256" key="3">
    <source>
        <dbReference type="ARBA" id="ARBA00022448"/>
    </source>
</evidence>
<dbReference type="HOGENOM" id="CLU_984173_0_0_1"/>
<accession>U5GY80</accession>
<evidence type="ECO:0000313" key="12">
    <source>
        <dbReference type="Proteomes" id="UP000017200"/>
    </source>
</evidence>
<dbReference type="InterPro" id="IPR004813">
    <property type="entry name" value="OPT"/>
</dbReference>
<evidence type="ECO:0008006" key="13">
    <source>
        <dbReference type="Google" id="ProtNLM"/>
    </source>
</evidence>
<dbReference type="OMA" id="NTSICSH"/>
<keyword evidence="12" id="KW-1185">Reference proteome</keyword>
<reference evidence="11" key="4">
    <citation type="submission" date="2015-06" db="UniProtKB">
        <authorList>
            <consortium name="EnsemblFungi"/>
        </authorList>
    </citation>
    <scope>IDENTIFICATION</scope>
</reference>
<dbReference type="InParanoid" id="U5GY80"/>
<evidence type="ECO:0000256" key="6">
    <source>
        <dbReference type="ARBA" id="ARBA00022927"/>
    </source>
</evidence>
<proteinExistence type="inferred from homology"/>
<protein>
    <recommendedName>
        <fullName evidence="13">OPT family small oligopeptide transporter</fullName>
    </recommendedName>
</protein>
<dbReference type="InterPro" id="IPR004648">
    <property type="entry name" value="Oligpept_transpt"/>
</dbReference>
<reference evidence="12" key="1">
    <citation type="submission" date="2010-11" db="EMBL/GenBank/DDBJ databases">
        <title>The genome sequence of Microbotryum violaceum strain p1A1 Lamole.</title>
        <authorList>
            <person name="Cuomo C."/>
            <person name="Perlin M."/>
            <person name="Young S.K."/>
            <person name="Zeng Q."/>
            <person name="Gargeya S."/>
            <person name="Alvarado L."/>
            <person name="Berlin A."/>
            <person name="Chapman S.B."/>
            <person name="Chen Z."/>
            <person name="Freedman E."/>
            <person name="Gellesch M."/>
            <person name="Goldberg J."/>
            <person name="Griggs A."/>
            <person name="Gujja S."/>
            <person name="Heilman E."/>
            <person name="Heiman D."/>
            <person name="Howarth C."/>
            <person name="Mehta T."/>
            <person name="Neiman D."/>
            <person name="Pearson M."/>
            <person name="Roberts A."/>
            <person name="Saif S."/>
            <person name="Shea T."/>
            <person name="Shenoy N."/>
            <person name="Sisk P."/>
            <person name="Stolte C."/>
            <person name="Sykes S."/>
            <person name="White J."/>
            <person name="Yandava C."/>
            <person name="Haas B."/>
            <person name="Nusbaum C."/>
            <person name="Birren B."/>
        </authorList>
    </citation>
    <scope>NUCLEOTIDE SEQUENCE [LARGE SCALE GENOMIC DNA]</scope>
    <source>
        <strain evidence="12">p1A1 Lamole</strain>
    </source>
</reference>
<dbReference type="OrthoDB" id="9986677at2759"/>
<name>U5GY80_USTV1</name>